<protein>
    <submittedName>
        <fullName evidence="1">Uncharacterized protein</fullName>
    </submittedName>
</protein>
<dbReference type="EMBL" id="JASCZI010248709">
    <property type="protein sequence ID" value="MED6215238.1"/>
    <property type="molecule type" value="Genomic_DNA"/>
</dbReference>
<feature type="non-terminal residue" evidence="1">
    <location>
        <position position="1"/>
    </location>
</feature>
<evidence type="ECO:0000313" key="2">
    <source>
        <dbReference type="Proteomes" id="UP001341840"/>
    </source>
</evidence>
<dbReference type="Proteomes" id="UP001341840">
    <property type="component" value="Unassembled WGS sequence"/>
</dbReference>
<comment type="caution">
    <text evidence="1">The sequence shown here is derived from an EMBL/GenBank/DDBJ whole genome shotgun (WGS) entry which is preliminary data.</text>
</comment>
<gene>
    <name evidence="1" type="ORF">PIB30_111411</name>
</gene>
<reference evidence="1 2" key="1">
    <citation type="journal article" date="2023" name="Plants (Basel)">
        <title>Bridging the Gap: Combining Genomics and Transcriptomics Approaches to Understand Stylosanthes scabra, an Orphan Legume from the Brazilian Caatinga.</title>
        <authorList>
            <person name="Ferreira-Neto J.R.C."/>
            <person name="da Silva M.D."/>
            <person name="Binneck E."/>
            <person name="de Melo N.F."/>
            <person name="da Silva R.H."/>
            <person name="de Melo A.L.T.M."/>
            <person name="Pandolfi V."/>
            <person name="Bustamante F.O."/>
            <person name="Brasileiro-Vidal A.C."/>
            <person name="Benko-Iseppon A.M."/>
        </authorList>
    </citation>
    <scope>NUCLEOTIDE SEQUENCE [LARGE SCALE GENOMIC DNA]</scope>
    <source>
        <tissue evidence="1">Leaves</tissue>
    </source>
</reference>
<evidence type="ECO:0000313" key="1">
    <source>
        <dbReference type="EMBL" id="MED6215238.1"/>
    </source>
</evidence>
<organism evidence="1 2">
    <name type="scientific">Stylosanthes scabra</name>
    <dbReference type="NCBI Taxonomy" id="79078"/>
    <lineage>
        <taxon>Eukaryota</taxon>
        <taxon>Viridiplantae</taxon>
        <taxon>Streptophyta</taxon>
        <taxon>Embryophyta</taxon>
        <taxon>Tracheophyta</taxon>
        <taxon>Spermatophyta</taxon>
        <taxon>Magnoliopsida</taxon>
        <taxon>eudicotyledons</taxon>
        <taxon>Gunneridae</taxon>
        <taxon>Pentapetalae</taxon>
        <taxon>rosids</taxon>
        <taxon>fabids</taxon>
        <taxon>Fabales</taxon>
        <taxon>Fabaceae</taxon>
        <taxon>Papilionoideae</taxon>
        <taxon>50 kb inversion clade</taxon>
        <taxon>dalbergioids sensu lato</taxon>
        <taxon>Dalbergieae</taxon>
        <taxon>Pterocarpus clade</taxon>
        <taxon>Stylosanthes</taxon>
    </lineage>
</organism>
<accession>A0ABU6Z206</accession>
<sequence length="56" mass="6901">EVSTHMRELPRICVEALYETWDWRNVAHVIRERLTYNVGSLELWLLESRYTWRSHV</sequence>
<keyword evidence="2" id="KW-1185">Reference proteome</keyword>
<proteinExistence type="predicted"/>
<name>A0ABU6Z206_9FABA</name>